<evidence type="ECO:0000313" key="1">
    <source>
        <dbReference type="EMBL" id="KAK5976269.1"/>
    </source>
</evidence>
<proteinExistence type="predicted"/>
<name>A0AAN8FH31_TRICO</name>
<keyword evidence="2" id="KW-1185">Reference proteome</keyword>
<accession>A0AAN8FH31</accession>
<dbReference type="AlphaFoldDB" id="A0AAN8FH31"/>
<evidence type="ECO:0000313" key="2">
    <source>
        <dbReference type="Proteomes" id="UP001331761"/>
    </source>
</evidence>
<gene>
    <name evidence="1" type="ORF">GCK32_009825</name>
</gene>
<organism evidence="1 2">
    <name type="scientific">Trichostrongylus colubriformis</name>
    <name type="common">Black scour worm</name>
    <dbReference type="NCBI Taxonomy" id="6319"/>
    <lineage>
        <taxon>Eukaryota</taxon>
        <taxon>Metazoa</taxon>
        <taxon>Ecdysozoa</taxon>
        <taxon>Nematoda</taxon>
        <taxon>Chromadorea</taxon>
        <taxon>Rhabditida</taxon>
        <taxon>Rhabditina</taxon>
        <taxon>Rhabditomorpha</taxon>
        <taxon>Strongyloidea</taxon>
        <taxon>Trichostrongylidae</taxon>
        <taxon>Trichostrongylus</taxon>
    </lineage>
</organism>
<protein>
    <submittedName>
        <fullName evidence="1">Uncharacterized protein</fullName>
    </submittedName>
</protein>
<dbReference type="EMBL" id="WIXE01012069">
    <property type="protein sequence ID" value="KAK5976269.1"/>
    <property type="molecule type" value="Genomic_DNA"/>
</dbReference>
<dbReference type="Proteomes" id="UP001331761">
    <property type="component" value="Unassembled WGS sequence"/>
</dbReference>
<reference evidence="1 2" key="1">
    <citation type="submission" date="2019-10" db="EMBL/GenBank/DDBJ databases">
        <title>Assembly and Annotation for the nematode Trichostrongylus colubriformis.</title>
        <authorList>
            <person name="Martin J."/>
        </authorList>
    </citation>
    <scope>NUCLEOTIDE SEQUENCE [LARGE SCALE GENOMIC DNA]</scope>
    <source>
        <strain evidence="1">G859</strain>
        <tissue evidence="1">Whole worm</tissue>
    </source>
</reference>
<comment type="caution">
    <text evidence="1">The sequence shown here is derived from an EMBL/GenBank/DDBJ whole genome shotgun (WGS) entry which is preliminary data.</text>
</comment>
<sequence>MYLIPGCDVDYDGCERPCVTERWWSDWSEWVKGRSNIRFRSWCSLGDDGRSLVTVLINESTSAREQFDQWSDWKIRPGVAFRYRLPPEVSLLHSNAAVDIQYQILATASTTRVTLSFCLYLSTLTMLSGFFAQCLITKLFSSCRASKTSFL</sequence>